<protein>
    <recommendedName>
        <fullName evidence="3">Citrate lyase acyl carrier protein</fullName>
    </recommendedName>
</protein>
<evidence type="ECO:0000313" key="1">
    <source>
        <dbReference type="EMBL" id="ASG29529.1"/>
    </source>
</evidence>
<evidence type="ECO:0008006" key="3">
    <source>
        <dbReference type="Google" id="ProtNLM"/>
    </source>
</evidence>
<organism evidence="1 2">
    <name type="scientific">Fusobacterium nucleatum subsp. polymorphum</name>
    <name type="common">Fusobacterium polymorphum</name>
    <dbReference type="NCBI Taxonomy" id="76857"/>
    <lineage>
        <taxon>Bacteria</taxon>
        <taxon>Fusobacteriati</taxon>
        <taxon>Fusobacteriota</taxon>
        <taxon>Fusobacteriia</taxon>
        <taxon>Fusobacteriales</taxon>
        <taxon>Fusobacteriaceae</taxon>
        <taxon>Fusobacterium</taxon>
    </lineage>
</organism>
<accession>A0A241Q4K1</accession>
<name>A0A241Q4K1_FUSNP</name>
<sequence length="59" mass="6478">MEIKKITLAETLESSDVKVTVEPSNKGVLDWTIKARVECAVLRACEASDKNIAWGGMIK</sequence>
<proteinExistence type="predicted"/>
<gene>
    <name evidence="1" type="ORF">CBG61_12035</name>
</gene>
<dbReference type="RefSeq" id="WP_088765522.1">
    <property type="nucleotide sequence ID" value="NZ_CP022123.1"/>
</dbReference>
<dbReference type="AlphaFoldDB" id="A0A241Q4K1"/>
<reference evidence="1 2" key="1">
    <citation type="submission" date="2017-06" db="EMBL/GenBank/DDBJ databases">
        <title>Genome sequencing of Fusobacterium nucleatum subsp. polymorphum KCOM 1275 (=ChDC F310).</title>
        <authorList>
            <person name="Kook J.-K."/>
            <person name="Park S.-N."/>
            <person name="Lim Y.K."/>
            <person name="Roh H."/>
        </authorList>
    </citation>
    <scope>NUCLEOTIDE SEQUENCE [LARGE SCALE GENOMIC DNA]</scope>
    <source>
        <strain evidence="1 2">KCOM 1275</strain>
    </source>
</reference>
<evidence type="ECO:0000313" key="2">
    <source>
        <dbReference type="Proteomes" id="UP000197638"/>
    </source>
</evidence>
<dbReference type="Proteomes" id="UP000197638">
    <property type="component" value="Chromosome"/>
</dbReference>
<dbReference type="EMBL" id="CP022123">
    <property type="protein sequence ID" value="ASG29529.1"/>
    <property type="molecule type" value="Genomic_DNA"/>
</dbReference>